<dbReference type="Pfam" id="PF14226">
    <property type="entry name" value="DIOX_N"/>
    <property type="match status" value="1"/>
</dbReference>
<dbReference type="KEGG" id="psoj:PHYSODRAFT_255268"/>
<dbReference type="GeneID" id="20638593"/>
<dbReference type="EMBL" id="JH159151">
    <property type="protein sequence ID" value="EGZ26744.1"/>
    <property type="molecule type" value="Genomic_DNA"/>
</dbReference>
<feature type="domain" description="Non-haem dioxygenase N-terminal" evidence="1">
    <location>
        <begin position="6"/>
        <end position="102"/>
    </location>
</feature>
<organism evidence="2 3">
    <name type="scientific">Phytophthora sojae (strain P6497)</name>
    <name type="common">Soybean stem and root rot agent</name>
    <name type="synonym">Phytophthora megasperma f. sp. glycines</name>
    <dbReference type="NCBI Taxonomy" id="1094619"/>
    <lineage>
        <taxon>Eukaryota</taxon>
        <taxon>Sar</taxon>
        <taxon>Stramenopiles</taxon>
        <taxon>Oomycota</taxon>
        <taxon>Peronosporomycetes</taxon>
        <taxon>Peronosporales</taxon>
        <taxon>Peronosporaceae</taxon>
        <taxon>Phytophthora</taxon>
    </lineage>
</organism>
<dbReference type="RefSeq" id="XP_009514019.1">
    <property type="nucleotide sequence ID" value="XM_009515724.1"/>
</dbReference>
<dbReference type="STRING" id="1094619.G4YP35"/>
<dbReference type="Gene3D" id="2.60.120.330">
    <property type="entry name" value="B-lactam Antibiotic, Isopenicillin N Synthase, Chain"/>
    <property type="match status" value="1"/>
</dbReference>
<sequence>MDVRQVPVIDIGALVVYPSDAEVDATLQDTNSPALRGIITSVRAAASEWGFFYIANDGLPHEEVEKFKDAMRLFFRLLAETKRAILRHATNRGYVQSELTKNKTD</sequence>
<dbReference type="AlphaFoldDB" id="G4YP35"/>
<evidence type="ECO:0000259" key="1">
    <source>
        <dbReference type="Pfam" id="PF14226"/>
    </source>
</evidence>
<keyword evidence="3" id="KW-1185">Reference proteome</keyword>
<dbReference type="SUPFAM" id="SSF51197">
    <property type="entry name" value="Clavaminate synthase-like"/>
    <property type="match status" value="1"/>
</dbReference>
<dbReference type="Proteomes" id="UP000002640">
    <property type="component" value="Unassembled WGS sequence"/>
</dbReference>
<dbReference type="InterPro" id="IPR027443">
    <property type="entry name" value="IPNS-like_sf"/>
</dbReference>
<gene>
    <name evidence="2" type="ORF">PHYSODRAFT_255268</name>
</gene>
<dbReference type="SMR" id="G4YP35"/>
<evidence type="ECO:0000313" key="2">
    <source>
        <dbReference type="EMBL" id="EGZ26744.1"/>
    </source>
</evidence>
<protein>
    <recommendedName>
        <fullName evidence="1">Non-haem dioxygenase N-terminal domain-containing protein</fullName>
    </recommendedName>
</protein>
<proteinExistence type="predicted"/>
<reference evidence="2 3" key="1">
    <citation type="journal article" date="2006" name="Science">
        <title>Phytophthora genome sequences uncover evolutionary origins and mechanisms of pathogenesis.</title>
        <authorList>
            <person name="Tyler B.M."/>
            <person name="Tripathy S."/>
            <person name="Zhang X."/>
            <person name="Dehal P."/>
            <person name="Jiang R.H."/>
            <person name="Aerts A."/>
            <person name="Arredondo F.D."/>
            <person name="Baxter L."/>
            <person name="Bensasson D."/>
            <person name="Beynon J.L."/>
            <person name="Chapman J."/>
            <person name="Damasceno C.M."/>
            <person name="Dorrance A.E."/>
            <person name="Dou D."/>
            <person name="Dickerman A.W."/>
            <person name="Dubchak I.L."/>
            <person name="Garbelotto M."/>
            <person name="Gijzen M."/>
            <person name="Gordon S.G."/>
            <person name="Govers F."/>
            <person name="Grunwald N.J."/>
            <person name="Huang W."/>
            <person name="Ivors K.L."/>
            <person name="Jones R.W."/>
            <person name="Kamoun S."/>
            <person name="Krampis K."/>
            <person name="Lamour K.H."/>
            <person name="Lee M.K."/>
            <person name="McDonald W.H."/>
            <person name="Medina M."/>
            <person name="Meijer H.J."/>
            <person name="Nordberg E.K."/>
            <person name="Maclean D.J."/>
            <person name="Ospina-Giraldo M.D."/>
            <person name="Morris P.F."/>
            <person name="Phuntumart V."/>
            <person name="Putnam N.H."/>
            <person name="Rash S."/>
            <person name="Rose J.K."/>
            <person name="Sakihama Y."/>
            <person name="Salamov A.A."/>
            <person name="Savidor A."/>
            <person name="Scheuring C.F."/>
            <person name="Smith B.M."/>
            <person name="Sobral B.W."/>
            <person name="Terry A."/>
            <person name="Torto-Alalibo T.A."/>
            <person name="Win J."/>
            <person name="Xu Z."/>
            <person name="Zhang H."/>
            <person name="Grigoriev I.V."/>
            <person name="Rokhsar D.S."/>
            <person name="Boore J.L."/>
        </authorList>
    </citation>
    <scope>NUCLEOTIDE SEQUENCE [LARGE SCALE GENOMIC DNA]</scope>
    <source>
        <strain evidence="2 3">P6497</strain>
    </source>
</reference>
<name>G4YP35_PHYSP</name>
<dbReference type="InterPro" id="IPR026992">
    <property type="entry name" value="DIOX_N"/>
</dbReference>
<accession>G4YP35</accession>
<evidence type="ECO:0000313" key="3">
    <source>
        <dbReference type="Proteomes" id="UP000002640"/>
    </source>
</evidence>
<dbReference type="InParanoid" id="G4YP35"/>